<dbReference type="InterPro" id="IPR002110">
    <property type="entry name" value="Ankyrin_rpt"/>
</dbReference>
<dbReference type="Gene3D" id="1.25.40.20">
    <property type="entry name" value="Ankyrin repeat-containing domain"/>
    <property type="match status" value="1"/>
</dbReference>
<dbReference type="PROSITE" id="PS50297">
    <property type="entry name" value="ANK_REP_REGION"/>
    <property type="match status" value="1"/>
</dbReference>
<feature type="repeat" description="ANK" evidence="3">
    <location>
        <begin position="44"/>
        <end position="66"/>
    </location>
</feature>
<proteinExistence type="predicted"/>
<reference evidence="4" key="1">
    <citation type="submission" date="2019-11" db="EMBL/GenBank/DDBJ databases">
        <authorList>
            <person name="Liu Y."/>
            <person name="Hou J."/>
            <person name="Li T.-Q."/>
            <person name="Guan C.-H."/>
            <person name="Wu X."/>
            <person name="Wu H.-Z."/>
            <person name="Ling F."/>
            <person name="Zhang R."/>
            <person name="Shi X.-G."/>
            <person name="Ren J.-P."/>
            <person name="Chen E.-F."/>
            <person name="Sun J.-M."/>
        </authorList>
    </citation>
    <scope>NUCLEOTIDE SEQUENCE</scope>
    <source>
        <strain evidence="4">Adult_tree_wgs_1</strain>
        <tissue evidence="4">Leaves</tissue>
    </source>
</reference>
<accession>A0A834LUQ5</accession>
<name>A0A834LUQ5_RHOSS</name>
<keyword evidence="1" id="KW-0677">Repeat</keyword>
<dbReference type="SUPFAM" id="SSF48403">
    <property type="entry name" value="Ankyrin repeat"/>
    <property type="match status" value="1"/>
</dbReference>
<dbReference type="PANTHER" id="PTHR24186:SF37">
    <property type="entry name" value="PGG DOMAIN-CONTAINING PROTEIN"/>
    <property type="match status" value="1"/>
</dbReference>
<dbReference type="PANTHER" id="PTHR24186">
    <property type="entry name" value="PROTEIN PHOSPHATASE 1 REGULATORY SUBUNIT"/>
    <property type="match status" value="1"/>
</dbReference>
<organism evidence="4 5">
    <name type="scientific">Rhododendron simsii</name>
    <name type="common">Sims's rhododendron</name>
    <dbReference type="NCBI Taxonomy" id="118357"/>
    <lineage>
        <taxon>Eukaryota</taxon>
        <taxon>Viridiplantae</taxon>
        <taxon>Streptophyta</taxon>
        <taxon>Embryophyta</taxon>
        <taxon>Tracheophyta</taxon>
        <taxon>Spermatophyta</taxon>
        <taxon>Magnoliopsida</taxon>
        <taxon>eudicotyledons</taxon>
        <taxon>Gunneridae</taxon>
        <taxon>Pentapetalae</taxon>
        <taxon>asterids</taxon>
        <taxon>Ericales</taxon>
        <taxon>Ericaceae</taxon>
        <taxon>Ericoideae</taxon>
        <taxon>Rhodoreae</taxon>
        <taxon>Rhododendron</taxon>
    </lineage>
</organism>
<protein>
    <submittedName>
        <fullName evidence="4">Uncharacterized protein</fullName>
    </submittedName>
</protein>
<comment type="caution">
    <text evidence="4">The sequence shown here is derived from an EMBL/GenBank/DDBJ whole genome shotgun (WGS) entry which is preliminary data.</text>
</comment>
<gene>
    <name evidence="4" type="ORF">RHSIM_Rhsim03G0059800</name>
</gene>
<keyword evidence="5" id="KW-1185">Reference proteome</keyword>
<keyword evidence="2 3" id="KW-0040">ANK repeat</keyword>
<dbReference type="OrthoDB" id="674805at2759"/>
<dbReference type="Pfam" id="PF13637">
    <property type="entry name" value="Ank_4"/>
    <property type="match status" value="1"/>
</dbReference>
<evidence type="ECO:0000313" key="4">
    <source>
        <dbReference type="EMBL" id="KAF7147598.1"/>
    </source>
</evidence>
<evidence type="ECO:0000313" key="5">
    <source>
        <dbReference type="Proteomes" id="UP000626092"/>
    </source>
</evidence>
<evidence type="ECO:0000256" key="3">
    <source>
        <dbReference type="PROSITE-ProRule" id="PRU00023"/>
    </source>
</evidence>
<dbReference type="GO" id="GO:0005886">
    <property type="term" value="C:plasma membrane"/>
    <property type="evidence" value="ECO:0007669"/>
    <property type="project" value="TreeGrafter"/>
</dbReference>
<evidence type="ECO:0000256" key="2">
    <source>
        <dbReference type="ARBA" id="ARBA00023043"/>
    </source>
</evidence>
<dbReference type="InterPro" id="IPR036770">
    <property type="entry name" value="Ankyrin_rpt-contain_sf"/>
</dbReference>
<dbReference type="EMBL" id="WJXA01000003">
    <property type="protein sequence ID" value="KAF7147598.1"/>
    <property type="molecule type" value="Genomic_DNA"/>
</dbReference>
<sequence length="309" mass="35082">MNETEEVAKRLYEACLSGSVETLNALLEKDQLILNRVSSIECFSSDTPLHVAVSCGHLEFTKALLRWKPKLADELDSRRCSSLHLASTEGHFEITIEYLLGMKSVKDHANDKNQNGSTALDVVEHCPNRDLKTMEIREFLLQAGVQRSHCDGPKPNPELAPNNPPRTQHCGKPGVVLMGCISWFWNKFKVDRDWLKQTIEYLLGMKSIKDHANDKNQNGSTALDVVEHCPNRDLKTMEIREFLLQAGVQRSHCDGPKPNPELAPNNPPRTQHCGKPGVVLMGCISWFWDKFKVDRDWLKQARITAEYKR</sequence>
<dbReference type="Proteomes" id="UP000626092">
    <property type="component" value="Unassembled WGS sequence"/>
</dbReference>
<dbReference type="PROSITE" id="PS50088">
    <property type="entry name" value="ANK_REPEAT"/>
    <property type="match status" value="1"/>
</dbReference>
<dbReference type="AlphaFoldDB" id="A0A834LUQ5"/>
<evidence type="ECO:0000256" key="1">
    <source>
        <dbReference type="ARBA" id="ARBA00022737"/>
    </source>
</evidence>